<dbReference type="EMBL" id="CP136511">
    <property type="protein sequence ID" value="WOD14068.1"/>
    <property type="molecule type" value="Genomic_DNA"/>
</dbReference>
<feature type="domain" description="HTH araC/xylS-type" evidence="4">
    <location>
        <begin position="162"/>
        <end position="260"/>
    </location>
</feature>
<dbReference type="InterPro" id="IPR009057">
    <property type="entry name" value="Homeodomain-like_sf"/>
</dbReference>
<dbReference type="InterPro" id="IPR018060">
    <property type="entry name" value="HTH_AraC"/>
</dbReference>
<dbReference type="SMART" id="SM00342">
    <property type="entry name" value="HTH_ARAC"/>
    <property type="match status" value="1"/>
</dbReference>
<dbReference type="PROSITE" id="PS01124">
    <property type="entry name" value="HTH_ARAC_FAMILY_2"/>
    <property type="match status" value="1"/>
</dbReference>
<dbReference type="InterPro" id="IPR032783">
    <property type="entry name" value="AraC_lig"/>
</dbReference>
<dbReference type="SUPFAM" id="SSF46689">
    <property type="entry name" value="Homeodomain-like"/>
    <property type="match status" value="2"/>
</dbReference>
<proteinExistence type="predicted"/>
<keyword evidence="6" id="KW-1185">Reference proteome</keyword>
<name>A0ABZ0EA06_9BURK</name>
<dbReference type="PANTHER" id="PTHR46796">
    <property type="entry name" value="HTH-TYPE TRANSCRIPTIONAL ACTIVATOR RHAS-RELATED"/>
    <property type="match status" value="1"/>
</dbReference>
<evidence type="ECO:0000259" key="4">
    <source>
        <dbReference type="PROSITE" id="PS01124"/>
    </source>
</evidence>
<keyword evidence="2" id="KW-0238">DNA-binding</keyword>
<dbReference type="Proteomes" id="UP001302652">
    <property type="component" value="Chromosome 3"/>
</dbReference>
<evidence type="ECO:0000256" key="2">
    <source>
        <dbReference type="ARBA" id="ARBA00023125"/>
    </source>
</evidence>
<evidence type="ECO:0000313" key="6">
    <source>
        <dbReference type="Proteomes" id="UP001302652"/>
    </source>
</evidence>
<dbReference type="InterPro" id="IPR018062">
    <property type="entry name" value="HTH_AraC-typ_CS"/>
</dbReference>
<organism evidence="5 6">
    <name type="scientific">Paraburkholderia kirstenboschensis</name>
    <dbReference type="NCBI Taxonomy" id="1245436"/>
    <lineage>
        <taxon>Bacteria</taxon>
        <taxon>Pseudomonadati</taxon>
        <taxon>Pseudomonadota</taxon>
        <taxon>Betaproteobacteria</taxon>
        <taxon>Burkholderiales</taxon>
        <taxon>Burkholderiaceae</taxon>
        <taxon>Paraburkholderia</taxon>
    </lineage>
</organism>
<evidence type="ECO:0000256" key="1">
    <source>
        <dbReference type="ARBA" id="ARBA00023015"/>
    </source>
</evidence>
<keyword evidence="1" id="KW-0805">Transcription regulation</keyword>
<keyword evidence="3" id="KW-0804">Transcription</keyword>
<reference evidence="5 6" key="1">
    <citation type="submission" date="2023-10" db="EMBL/GenBank/DDBJ databases">
        <title>Surface-active antibiotics is a multifunctional adaptation for post-fire microbes.</title>
        <authorList>
            <person name="Liu M.D."/>
            <person name="Du Y."/>
            <person name="Koupaei S.K."/>
            <person name="Kim N.R."/>
            <person name="Zhang W."/>
            <person name="Traxler M.F."/>
        </authorList>
    </citation>
    <scope>NUCLEOTIDE SEQUENCE [LARGE SCALE GENOMIC DNA]</scope>
    <source>
        <strain evidence="5 6">F3</strain>
    </source>
</reference>
<gene>
    <name evidence="5" type="ORF">RW095_00625</name>
</gene>
<evidence type="ECO:0000313" key="5">
    <source>
        <dbReference type="EMBL" id="WOD14068.1"/>
    </source>
</evidence>
<dbReference type="Pfam" id="PF12852">
    <property type="entry name" value="Cupin_6"/>
    <property type="match status" value="1"/>
</dbReference>
<dbReference type="Pfam" id="PF12833">
    <property type="entry name" value="HTH_18"/>
    <property type="match status" value="1"/>
</dbReference>
<dbReference type="PANTHER" id="PTHR46796:SF7">
    <property type="entry name" value="ARAC FAMILY TRANSCRIPTIONAL REGULATOR"/>
    <property type="match status" value="1"/>
</dbReference>
<dbReference type="PROSITE" id="PS00041">
    <property type="entry name" value="HTH_ARAC_FAMILY_1"/>
    <property type="match status" value="1"/>
</dbReference>
<protein>
    <submittedName>
        <fullName evidence="5">AraC family transcriptional regulator</fullName>
    </submittedName>
</protein>
<evidence type="ECO:0000256" key="3">
    <source>
        <dbReference type="ARBA" id="ARBA00023163"/>
    </source>
</evidence>
<dbReference type="Gene3D" id="1.10.10.60">
    <property type="entry name" value="Homeodomain-like"/>
    <property type="match status" value="1"/>
</dbReference>
<dbReference type="RefSeq" id="WP_317015828.1">
    <property type="nucleotide sequence ID" value="NZ_CP136511.1"/>
</dbReference>
<sequence>MTKGSCRLELQGGKCFQLEAGNLLLLPHGDAHVVHSNRRGQSPGGPIRIERNDAITVKTNTDDESDTELICGRLHFLEVPNSLVIGALPKMMRLSLGTEHLLGHLRMLVQMIGEELEAARPGAAAVATDLASALFVIMLRAHFEQAESASDLIKLLATPASARAVNAMLNDPAHGWTLEELAAESHVSRATLVRTFQKAAGMAPLAFLTELRLGLARQSLTATNARLIEVAVVVGYDSESAFARAFRRRFGTSPGKLRGVHQKPG</sequence>
<accession>A0ABZ0EA06</accession>
<dbReference type="PRINTS" id="PR00032">
    <property type="entry name" value="HTHARAC"/>
</dbReference>
<dbReference type="InterPro" id="IPR050204">
    <property type="entry name" value="AraC_XylS_family_regulators"/>
</dbReference>
<dbReference type="InterPro" id="IPR020449">
    <property type="entry name" value="Tscrpt_reg_AraC-type_HTH"/>
</dbReference>